<dbReference type="Proteomes" id="UP001622612">
    <property type="component" value="Chromosome"/>
</dbReference>
<dbReference type="SUPFAM" id="SSF52540">
    <property type="entry name" value="P-loop containing nucleoside triphosphate hydrolases"/>
    <property type="match status" value="1"/>
</dbReference>
<dbReference type="PANTHER" id="PTHR10513:SF35">
    <property type="entry name" value="DEOXYADENOSINE KINASE"/>
    <property type="match status" value="1"/>
</dbReference>
<dbReference type="PANTHER" id="PTHR10513">
    <property type="entry name" value="DEOXYNUCLEOSIDE KINASE"/>
    <property type="match status" value="1"/>
</dbReference>
<dbReference type="Gene3D" id="3.40.50.300">
    <property type="entry name" value="P-loop containing nucleotide triphosphate hydrolases"/>
    <property type="match status" value="1"/>
</dbReference>
<protein>
    <submittedName>
        <fullName evidence="2">Deoxynucleoside kinase</fullName>
    </submittedName>
</protein>
<dbReference type="GO" id="GO:0016301">
    <property type="term" value="F:kinase activity"/>
    <property type="evidence" value="ECO:0007669"/>
    <property type="project" value="UniProtKB-KW"/>
</dbReference>
<keyword evidence="2" id="KW-0808">Transferase</keyword>
<dbReference type="InterPro" id="IPR027417">
    <property type="entry name" value="P-loop_NTPase"/>
</dbReference>
<sequence>MIIGISGMIAAGKSSLSEKLHKYYKTSMMLHEFEEDDEVFNTFLKWLYENKPNLTIGFQSYIVENHSSKFAEILTKFESMKLDEIRDHIFLDRFSVEHYIFAKLILSKKERKYLKAYDALFAKLITKSELPNFSIFLDISFDTFKKRIFQRGRESEINNFSENYEYFKNLHENYFKIFKEIAKRFKLKYYIIDTNNKTEEEVFLEAINIIDNEVRTKENEATNK</sequence>
<dbReference type="RefSeq" id="WP_405311361.1">
    <property type="nucleotide sequence ID" value="NZ_CP088155.1"/>
</dbReference>
<proteinExistence type="predicted"/>
<evidence type="ECO:0000259" key="1">
    <source>
        <dbReference type="Pfam" id="PF01712"/>
    </source>
</evidence>
<name>A0ABZ2TL72_9BACT</name>
<dbReference type="PIRSF" id="PIRSF000705">
    <property type="entry name" value="DNK"/>
    <property type="match status" value="1"/>
</dbReference>
<reference evidence="2" key="1">
    <citation type="submission" date="2021-11" db="EMBL/GenBank/DDBJ databases">
        <title>The first genome sequence of unculturable Mycoplasma faucium obtained by de novo assembly of metagenomic reads.</title>
        <authorList>
            <person name="Sabat A.J."/>
            <person name="Bathoorn E."/>
            <person name="Akkerboom V."/>
            <person name="Friedrich A.W."/>
        </authorList>
    </citation>
    <scope>NUCLEOTIDE SEQUENCE [LARGE SCALE GENOMIC DNA]</scope>
    <source>
        <strain evidence="2">UMCG-MFM1</strain>
    </source>
</reference>
<dbReference type="InterPro" id="IPR002624">
    <property type="entry name" value="DCK/DGK"/>
</dbReference>
<dbReference type="Pfam" id="PF01712">
    <property type="entry name" value="dNK"/>
    <property type="match status" value="1"/>
</dbReference>
<gene>
    <name evidence="2" type="ORF">LQ356_02755</name>
</gene>
<organism evidence="2 3">
    <name type="scientific">Metamycoplasma faucium</name>
    <dbReference type="NCBI Taxonomy" id="56142"/>
    <lineage>
        <taxon>Bacteria</taxon>
        <taxon>Bacillati</taxon>
        <taxon>Mycoplasmatota</taxon>
        <taxon>Mycoplasmoidales</taxon>
        <taxon>Metamycoplasmataceae</taxon>
        <taxon>Metamycoplasma</taxon>
    </lineage>
</organism>
<accession>A0ABZ2TL72</accession>
<keyword evidence="3" id="KW-1185">Reference proteome</keyword>
<evidence type="ECO:0000313" key="2">
    <source>
        <dbReference type="EMBL" id="WYM97105.1"/>
    </source>
</evidence>
<dbReference type="InterPro" id="IPR050566">
    <property type="entry name" value="Deoxyribonucleoside_kinase"/>
</dbReference>
<feature type="domain" description="Deoxynucleoside kinase" evidence="1">
    <location>
        <begin position="3"/>
        <end position="205"/>
    </location>
</feature>
<evidence type="ECO:0000313" key="3">
    <source>
        <dbReference type="Proteomes" id="UP001622612"/>
    </source>
</evidence>
<keyword evidence="2" id="KW-0418">Kinase</keyword>
<dbReference type="EMBL" id="CP088155">
    <property type="protein sequence ID" value="WYM97105.1"/>
    <property type="molecule type" value="Genomic_DNA"/>
</dbReference>
<dbReference type="InterPro" id="IPR031314">
    <property type="entry name" value="DNK_dom"/>
</dbReference>